<keyword evidence="1" id="KW-0132">Cell division</keyword>
<dbReference type="Proteomes" id="UP000229307">
    <property type="component" value="Unassembled WGS sequence"/>
</dbReference>
<dbReference type="Gene3D" id="3.30.1120.40">
    <property type="entry name" value="Stage V sporulation protein G"/>
    <property type="match status" value="1"/>
</dbReference>
<dbReference type="GO" id="GO:0000917">
    <property type="term" value="P:division septum assembly"/>
    <property type="evidence" value="ECO:0007669"/>
    <property type="project" value="UniProtKB-KW"/>
</dbReference>
<dbReference type="EMBL" id="PFMR01000182">
    <property type="protein sequence ID" value="PIZ16494.1"/>
    <property type="molecule type" value="Genomic_DNA"/>
</dbReference>
<organism evidence="4 5">
    <name type="scientific">Candidatus Desantisbacteria bacterium CG_4_10_14_0_8_um_filter_48_22</name>
    <dbReference type="NCBI Taxonomy" id="1974543"/>
    <lineage>
        <taxon>Bacteria</taxon>
        <taxon>Candidatus Desantisiibacteriota</taxon>
    </lineage>
</organism>
<dbReference type="InterPro" id="IPR007170">
    <property type="entry name" value="SpoVG"/>
</dbReference>
<accession>A0A2M7SAD7</accession>
<sequence>MEITEVRIFLRDNAGKPEEKLKAFATVTFDNAFVVRSLRIVSGDKGLFVAMPSRKLPDGTRRDIAHPINAQTREYLEKKVLEGYEAKVKE</sequence>
<keyword evidence="3" id="KW-0131">Cell cycle</keyword>
<comment type="caution">
    <text evidence="4">The sequence shown here is derived from an EMBL/GenBank/DDBJ whole genome shotgun (WGS) entry which is preliminary data.</text>
</comment>
<dbReference type="PANTHER" id="PTHR38429:SF1">
    <property type="entry name" value="SEPTATION PROTEIN SPOVG-RELATED"/>
    <property type="match status" value="1"/>
</dbReference>
<dbReference type="AlphaFoldDB" id="A0A2M7SAD7"/>
<reference evidence="5" key="1">
    <citation type="submission" date="2017-09" db="EMBL/GenBank/DDBJ databases">
        <title>Depth-based differentiation of microbial function through sediment-hosted aquifers and enrichment of novel symbionts in the deep terrestrial subsurface.</title>
        <authorList>
            <person name="Probst A.J."/>
            <person name="Ladd B."/>
            <person name="Jarett J.K."/>
            <person name="Geller-Mcgrath D.E."/>
            <person name="Sieber C.M.K."/>
            <person name="Emerson J.B."/>
            <person name="Anantharaman K."/>
            <person name="Thomas B.C."/>
            <person name="Malmstrom R."/>
            <person name="Stieglmeier M."/>
            <person name="Klingl A."/>
            <person name="Woyke T."/>
            <person name="Ryan C.M."/>
            <person name="Banfield J.F."/>
        </authorList>
    </citation>
    <scope>NUCLEOTIDE SEQUENCE [LARGE SCALE GENOMIC DNA]</scope>
</reference>
<dbReference type="Pfam" id="PF04026">
    <property type="entry name" value="SpoVG"/>
    <property type="match status" value="1"/>
</dbReference>
<evidence type="ECO:0000313" key="5">
    <source>
        <dbReference type="Proteomes" id="UP000229307"/>
    </source>
</evidence>
<evidence type="ECO:0000313" key="4">
    <source>
        <dbReference type="EMBL" id="PIZ16494.1"/>
    </source>
</evidence>
<dbReference type="PANTHER" id="PTHR38429">
    <property type="entry name" value="SEPTATION PROTEIN SPOVG-RELATED"/>
    <property type="match status" value="1"/>
</dbReference>
<keyword evidence="2" id="KW-0717">Septation</keyword>
<proteinExistence type="predicted"/>
<feature type="non-terminal residue" evidence="4">
    <location>
        <position position="90"/>
    </location>
</feature>
<evidence type="ECO:0000256" key="1">
    <source>
        <dbReference type="ARBA" id="ARBA00022618"/>
    </source>
</evidence>
<gene>
    <name evidence="4" type="ORF">COY52_06845</name>
</gene>
<dbReference type="GO" id="GO:0030435">
    <property type="term" value="P:sporulation resulting in formation of a cellular spore"/>
    <property type="evidence" value="ECO:0007669"/>
    <property type="project" value="InterPro"/>
</dbReference>
<dbReference type="InterPro" id="IPR036751">
    <property type="entry name" value="SpoVG_sf"/>
</dbReference>
<dbReference type="SUPFAM" id="SSF160537">
    <property type="entry name" value="SpoVG-like"/>
    <property type="match status" value="1"/>
</dbReference>
<protein>
    <submittedName>
        <fullName evidence="4">Septation protein spoVG</fullName>
    </submittedName>
</protein>
<name>A0A2M7SAD7_9BACT</name>
<evidence type="ECO:0000256" key="2">
    <source>
        <dbReference type="ARBA" id="ARBA00023210"/>
    </source>
</evidence>
<evidence type="ECO:0000256" key="3">
    <source>
        <dbReference type="ARBA" id="ARBA00023306"/>
    </source>
</evidence>